<dbReference type="EMBL" id="CP021978">
    <property type="protein sequence ID" value="QCD54205.1"/>
    <property type="molecule type" value="Genomic_DNA"/>
</dbReference>
<accession>A0A6G5R828</accession>
<evidence type="ECO:0000313" key="3">
    <source>
        <dbReference type="EMBL" id="QCD54205.1"/>
    </source>
</evidence>
<dbReference type="AlphaFoldDB" id="A0A6G5R828"/>
<dbReference type="KEGG" id="shaw:CEB94_04535"/>
<dbReference type="InterPro" id="IPR027414">
    <property type="entry name" value="GH95_N_dom"/>
</dbReference>
<keyword evidence="4" id="KW-1185">Reference proteome</keyword>
<dbReference type="PANTHER" id="PTHR31084:SF0">
    <property type="entry name" value="ALPHA-L-FUCOSIDASE 2"/>
    <property type="match status" value="1"/>
</dbReference>
<protein>
    <recommendedName>
        <fullName evidence="2">Glycosyl hydrolase family 95 N-terminal domain-containing protein</fullName>
    </recommendedName>
</protein>
<feature type="compositionally biased region" description="Low complexity" evidence="1">
    <location>
        <begin position="102"/>
        <end position="111"/>
    </location>
</feature>
<reference evidence="3 4" key="1">
    <citation type="submission" date="2017-06" db="EMBL/GenBank/DDBJ databases">
        <title>Complete Genome Sequence of Streptomyces hawaiiensis NRRL 15010 and insights into acyldepsipeptides biosynthesis.</title>
        <authorList>
            <person name="Mariita R.M."/>
            <person name="Sello J.K."/>
        </authorList>
    </citation>
    <scope>NUCLEOTIDE SEQUENCE [LARGE SCALE GENOMIC DNA]</scope>
    <source>
        <strain evidence="3 4">ATCC 12236</strain>
    </source>
</reference>
<sequence>MPMYAMNRALTLSYTRPAADWAEALPVGNGRLGAMVRGGLPVERIHLNEDTFWSGPGDTAVPRVPAGLLESVREHIRAGRHVDAGRELGHPGRGRGGVPACRRAGAGIRRISGGRGNVSPLPGPARRGRAGGTDRRRTPSAAGGCSPPPGTR</sequence>
<feature type="domain" description="Glycosyl hydrolase family 95 N-terminal" evidence="2">
    <location>
        <begin position="12"/>
        <end position="88"/>
    </location>
</feature>
<name>A0A6G5R828_9ACTN</name>
<dbReference type="Gene3D" id="2.70.98.50">
    <property type="entry name" value="putative glycoside hydrolase family protein from bacillus halodurans"/>
    <property type="match status" value="1"/>
</dbReference>
<gene>
    <name evidence="3" type="ORF">CEB94_04535</name>
</gene>
<evidence type="ECO:0000256" key="1">
    <source>
        <dbReference type="SAM" id="MobiDB-lite"/>
    </source>
</evidence>
<dbReference type="GO" id="GO:0004560">
    <property type="term" value="F:alpha-L-fucosidase activity"/>
    <property type="evidence" value="ECO:0007669"/>
    <property type="project" value="TreeGrafter"/>
</dbReference>
<proteinExistence type="predicted"/>
<dbReference type="Pfam" id="PF14498">
    <property type="entry name" value="Glyco_hyd_65N_2"/>
    <property type="match status" value="1"/>
</dbReference>
<evidence type="ECO:0000259" key="2">
    <source>
        <dbReference type="Pfam" id="PF14498"/>
    </source>
</evidence>
<organism evidence="3 4">
    <name type="scientific">Streptomyces hawaiiensis</name>
    <dbReference type="NCBI Taxonomy" id="67305"/>
    <lineage>
        <taxon>Bacteria</taxon>
        <taxon>Bacillati</taxon>
        <taxon>Actinomycetota</taxon>
        <taxon>Actinomycetes</taxon>
        <taxon>Kitasatosporales</taxon>
        <taxon>Streptomycetaceae</taxon>
        <taxon>Streptomyces</taxon>
    </lineage>
</organism>
<evidence type="ECO:0000313" key="4">
    <source>
        <dbReference type="Proteomes" id="UP000495940"/>
    </source>
</evidence>
<feature type="region of interest" description="Disordered" evidence="1">
    <location>
        <begin position="83"/>
        <end position="152"/>
    </location>
</feature>
<dbReference type="Proteomes" id="UP000495940">
    <property type="component" value="Chromosome"/>
</dbReference>
<dbReference type="PANTHER" id="PTHR31084">
    <property type="entry name" value="ALPHA-L-FUCOSIDASE 2"/>
    <property type="match status" value="1"/>
</dbReference>